<dbReference type="Proteomes" id="UP000287519">
    <property type="component" value="Unassembled WGS sequence"/>
</dbReference>
<dbReference type="PANTHER" id="PTHR46865:SF2">
    <property type="entry name" value="MONOOXYGENASE"/>
    <property type="match status" value="1"/>
</dbReference>
<dbReference type="InterPro" id="IPR002938">
    <property type="entry name" value="FAD-bd"/>
</dbReference>
<evidence type="ECO:0000259" key="1">
    <source>
        <dbReference type="Pfam" id="PF01494"/>
    </source>
</evidence>
<dbReference type="RefSeq" id="WP_192582101.1">
    <property type="nucleotide sequence ID" value="NZ_BHYM01000085.1"/>
</dbReference>
<feature type="domain" description="FAD-binding" evidence="1">
    <location>
        <begin position="3"/>
        <end position="339"/>
    </location>
</feature>
<dbReference type="Gene3D" id="3.30.9.10">
    <property type="entry name" value="D-Amino Acid Oxidase, subunit A, domain 2"/>
    <property type="match status" value="1"/>
</dbReference>
<proteinExistence type="predicted"/>
<keyword evidence="3" id="KW-1185">Reference proteome</keyword>
<dbReference type="EMBL" id="BHYM01000085">
    <property type="protein sequence ID" value="GCE43973.1"/>
    <property type="molecule type" value="Genomic_DNA"/>
</dbReference>
<organism evidence="2 3">
    <name type="scientific">Rhodococcus wratislaviensis</name>
    <name type="common">Tsukamurella wratislaviensis</name>
    <dbReference type="NCBI Taxonomy" id="44752"/>
    <lineage>
        <taxon>Bacteria</taxon>
        <taxon>Bacillati</taxon>
        <taxon>Actinomycetota</taxon>
        <taxon>Actinomycetes</taxon>
        <taxon>Mycobacteriales</taxon>
        <taxon>Nocardiaceae</taxon>
        <taxon>Rhodococcus</taxon>
    </lineage>
</organism>
<name>A0A402CK47_RHOWR</name>
<dbReference type="Pfam" id="PF01494">
    <property type="entry name" value="FAD_binding_3"/>
    <property type="match status" value="1"/>
</dbReference>
<evidence type="ECO:0000313" key="2">
    <source>
        <dbReference type="EMBL" id="GCE43973.1"/>
    </source>
</evidence>
<dbReference type="SUPFAM" id="SSF51905">
    <property type="entry name" value="FAD/NAD(P)-binding domain"/>
    <property type="match status" value="1"/>
</dbReference>
<gene>
    <name evidence="2" type="ORF">Rhow_008271</name>
</gene>
<dbReference type="PANTHER" id="PTHR46865">
    <property type="entry name" value="OXIDOREDUCTASE-RELATED"/>
    <property type="match status" value="1"/>
</dbReference>
<accession>A0A402CK47</accession>
<dbReference type="InterPro" id="IPR036188">
    <property type="entry name" value="FAD/NAD-bd_sf"/>
</dbReference>
<protein>
    <submittedName>
        <fullName evidence="2">Oxidoreductase</fullName>
    </submittedName>
</protein>
<reference evidence="2 3" key="1">
    <citation type="submission" date="2018-11" db="EMBL/GenBank/DDBJ databases">
        <title>Microbial catabolism of amino acid.</title>
        <authorList>
            <person name="Hibi M."/>
            <person name="Ogawa J."/>
        </authorList>
    </citation>
    <scope>NUCLEOTIDE SEQUENCE [LARGE SCALE GENOMIC DNA]</scope>
    <source>
        <strain evidence="2 3">C31-06</strain>
    </source>
</reference>
<dbReference type="Gene3D" id="3.50.50.60">
    <property type="entry name" value="FAD/NAD(P)-binding domain"/>
    <property type="match status" value="1"/>
</dbReference>
<dbReference type="GO" id="GO:0071949">
    <property type="term" value="F:FAD binding"/>
    <property type="evidence" value="ECO:0007669"/>
    <property type="project" value="InterPro"/>
</dbReference>
<dbReference type="AlphaFoldDB" id="A0A402CK47"/>
<evidence type="ECO:0000313" key="3">
    <source>
        <dbReference type="Proteomes" id="UP000287519"/>
    </source>
</evidence>
<dbReference type="PRINTS" id="PR00420">
    <property type="entry name" value="RNGMNOXGNASE"/>
</dbReference>
<sequence length="369" mass="39592">MHILISGGSVAGLTAAALLGRAGHAVTLVERSTGPRQGGVAVDVRGTALDVARSLGVYEHLIANRVTYEDRFVFVDRNGTPHAVVEPNADVYDSPGDIEISRDRVVGILADAVPDGVTKLHGYWIGDLQDEGSHVTVGIQGPDPRRERFDLVIGADGLHSNVRRLAFGAEERFARHLGLYVGVIRSCSTDLGVSDTTVYNEPGRMVMVRGNGDEQSVILGYRSCLVDYDYRDVDAHRAMLTAAFPGDAGWRFREIRDEIASSPDLYFDAVSQVVMPSWTTGRVALVGDAGYCASFFSGMGTSLAMTGAAALARALHAEATVPQALATYCTAMRPVVDAAHALAGEGAKILFPTTDDDIARRNRRYTLKV</sequence>
<comment type="caution">
    <text evidence="2">The sequence shown here is derived from an EMBL/GenBank/DDBJ whole genome shotgun (WGS) entry which is preliminary data.</text>
</comment>
<dbReference type="InterPro" id="IPR051704">
    <property type="entry name" value="FAD_aromatic-hydroxylase"/>
</dbReference>